<evidence type="ECO:0000313" key="3">
    <source>
        <dbReference type="Proteomes" id="UP000504630"/>
    </source>
</evidence>
<protein>
    <submittedName>
        <fullName evidence="4">U11/U12 small nuclear ribonucleoprotein 25 kDa protein</fullName>
    </submittedName>
</protein>
<dbReference type="InterPro" id="IPR000626">
    <property type="entry name" value="Ubiquitin-like_dom"/>
</dbReference>
<feature type="domain" description="Ubiquitin-like" evidence="2">
    <location>
        <begin position="87"/>
        <end position="180"/>
    </location>
</feature>
<dbReference type="SUPFAM" id="SSF54236">
    <property type="entry name" value="Ubiquitin-like"/>
    <property type="match status" value="1"/>
</dbReference>
<dbReference type="GO" id="GO:0005689">
    <property type="term" value="C:U12-type spliceosomal complex"/>
    <property type="evidence" value="ECO:0007669"/>
    <property type="project" value="TreeGrafter"/>
</dbReference>
<evidence type="ECO:0000313" key="4">
    <source>
        <dbReference type="RefSeq" id="XP_029294116.1"/>
    </source>
</evidence>
<dbReference type="CTD" id="79622"/>
<dbReference type="OrthoDB" id="72819at2759"/>
<dbReference type="InterPro" id="IPR039690">
    <property type="entry name" value="SNRNP25"/>
</dbReference>
<dbReference type="InParanoid" id="A0A6J2Q8W0"/>
<dbReference type="Gene3D" id="3.10.20.90">
    <property type="entry name" value="Phosphatidylinositol 3-kinase Catalytic Subunit, Chain A, domain 1"/>
    <property type="match status" value="1"/>
</dbReference>
<dbReference type="InterPro" id="IPR040610">
    <property type="entry name" value="SNRNP25_ubiquitin"/>
</dbReference>
<keyword evidence="4" id="KW-0687">Ribonucleoprotein</keyword>
<sequence>MMEEQSQDTVGGGLSVEDEEVENENLTEMAALDTEEEEDEEALPHSEILDIFEEGLALLVQDPLLCDLPIQVTLEEVNSQIALEYGQAMTVRVLKADGEIMPIVVVQNATVFDLKKAICRFMELKQQREGGVKHVSWRYVWRTYQMIFQGEKLEDDKMRLKDYGVRNRDEVTFMKRLRKK</sequence>
<dbReference type="PROSITE" id="PS50053">
    <property type="entry name" value="UBIQUITIN_2"/>
    <property type="match status" value="1"/>
</dbReference>
<dbReference type="Pfam" id="PF18036">
    <property type="entry name" value="Ubiquitin_4"/>
    <property type="match status" value="1"/>
</dbReference>
<name>A0A6J2Q8W0_COTGO</name>
<dbReference type="InterPro" id="IPR029071">
    <property type="entry name" value="Ubiquitin-like_domsf"/>
</dbReference>
<feature type="compositionally biased region" description="Acidic residues" evidence="1">
    <location>
        <begin position="16"/>
        <end position="25"/>
    </location>
</feature>
<dbReference type="KEGG" id="cgob:115012574"/>
<dbReference type="Proteomes" id="UP000504630">
    <property type="component" value="Chromosome 8"/>
</dbReference>
<evidence type="ECO:0000259" key="2">
    <source>
        <dbReference type="PROSITE" id="PS50053"/>
    </source>
</evidence>
<keyword evidence="3" id="KW-1185">Reference proteome</keyword>
<dbReference type="CDD" id="cd17058">
    <property type="entry name" value="Ubl_SNRNP25"/>
    <property type="match status" value="1"/>
</dbReference>
<gene>
    <name evidence="4" type="primary">snrnp25</name>
</gene>
<dbReference type="AlphaFoldDB" id="A0A6J2Q8W0"/>
<feature type="region of interest" description="Disordered" evidence="1">
    <location>
        <begin position="1"/>
        <end position="40"/>
    </location>
</feature>
<reference evidence="4" key="1">
    <citation type="submission" date="2025-08" db="UniProtKB">
        <authorList>
            <consortium name="RefSeq"/>
        </authorList>
    </citation>
    <scope>IDENTIFICATION</scope>
</reference>
<dbReference type="GeneID" id="115012574"/>
<dbReference type="GO" id="GO:0000398">
    <property type="term" value="P:mRNA splicing, via spliceosome"/>
    <property type="evidence" value="ECO:0007669"/>
    <property type="project" value="InterPro"/>
</dbReference>
<proteinExistence type="predicted"/>
<evidence type="ECO:0000256" key="1">
    <source>
        <dbReference type="SAM" id="MobiDB-lite"/>
    </source>
</evidence>
<accession>A0A6J2Q8W0</accession>
<dbReference type="RefSeq" id="XP_029294116.1">
    <property type="nucleotide sequence ID" value="XM_029438256.1"/>
</dbReference>
<dbReference type="PANTHER" id="PTHR14942:SF0">
    <property type="entry name" value="U11_U12 SMALL NUCLEAR RIBONUCLEOPROTEIN 25 KDA PROTEIN"/>
    <property type="match status" value="1"/>
</dbReference>
<dbReference type="FunCoup" id="A0A6J2Q8W0">
    <property type="interactions" value="816"/>
</dbReference>
<organism evidence="3 4">
    <name type="scientific">Cottoperca gobio</name>
    <name type="common">Frogmouth</name>
    <name type="synonym">Aphritis gobio</name>
    <dbReference type="NCBI Taxonomy" id="56716"/>
    <lineage>
        <taxon>Eukaryota</taxon>
        <taxon>Metazoa</taxon>
        <taxon>Chordata</taxon>
        <taxon>Craniata</taxon>
        <taxon>Vertebrata</taxon>
        <taxon>Euteleostomi</taxon>
        <taxon>Actinopterygii</taxon>
        <taxon>Neopterygii</taxon>
        <taxon>Teleostei</taxon>
        <taxon>Neoteleostei</taxon>
        <taxon>Acanthomorphata</taxon>
        <taxon>Eupercaria</taxon>
        <taxon>Perciformes</taxon>
        <taxon>Notothenioidei</taxon>
        <taxon>Bovichtidae</taxon>
        <taxon>Cottoperca</taxon>
    </lineage>
</organism>
<dbReference type="PANTHER" id="PTHR14942">
    <property type="entry name" value="U11/U12 SMALL NUCLEAR RIBONUCLEOPROTEIN 25 KDA PROTEIN"/>
    <property type="match status" value="1"/>
</dbReference>